<dbReference type="Gene3D" id="1.20.120.1020">
    <property type="entry name" value="Prion-inhibition and propagation, HeLo domain"/>
    <property type="match status" value="1"/>
</dbReference>
<dbReference type="EMBL" id="JAYKXP010000014">
    <property type="protein sequence ID" value="KAK7050889.1"/>
    <property type="molecule type" value="Genomic_DNA"/>
</dbReference>
<comment type="caution">
    <text evidence="2">The sequence shown here is derived from an EMBL/GenBank/DDBJ whole genome shotgun (WGS) entry which is preliminary data.</text>
</comment>
<proteinExistence type="predicted"/>
<evidence type="ECO:0000259" key="1">
    <source>
        <dbReference type="Pfam" id="PF14479"/>
    </source>
</evidence>
<dbReference type="InterPro" id="IPR029498">
    <property type="entry name" value="HeLo_dom"/>
</dbReference>
<evidence type="ECO:0000313" key="2">
    <source>
        <dbReference type="EMBL" id="KAK7050889.1"/>
    </source>
</evidence>
<evidence type="ECO:0000313" key="3">
    <source>
        <dbReference type="Proteomes" id="UP001383192"/>
    </source>
</evidence>
<dbReference type="Gene3D" id="1.10.510.10">
    <property type="entry name" value="Transferase(Phosphotransferase) domain 1"/>
    <property type="match status" value="1"/>
</dbReference>
<dbReference type="Pfam" id="PF14479">
    <property type="entry name" value="HeLo"/>
    <property type="match status" value="1"/>
</dbReference>
<dbReference type="AlphaFoldDB" id="A0AAW0DIN7"/>
<protein>
    <recommendedName>
        <fullName evidence="1">Prion-inhibition and propagation HeLo domain-containing protein</fullName>
    </recommendedName>
</protein>
<name>A0AAW0DIN7_9AGAR</name>
<dbReference type="SUPFAM" id="SSF56112">
    <property type="entry name" value="Protein kinase-like (PK-like)"/>
    <property type="match status" value="1"/>
</dbReference>
<dbReference type="InterPro" id="IPR011009">
    <property type="entry name" value="Kinase-like_dom_sf"/>
</dbReference>
<gene>
    <name evidence="2" type="ORF">VNI00_005001</name>
</gene>
<keyword evidence="3" id="KW-1185">Reference proteome</keyword>
<dbReference type="Proteomes" id="UP001383192">
    <property type="component" value="Unassembled WGS sequence"/>
</dbReference>
<reference evidence="2 3" key="1">
    <citation type="submission" date="2024-01" db="EMBL/GenBank/DDBJ databases">
        <title>A draft genome for a cacao thread blight-causing isolate of Paramarasmius palmivorus.</title>
        <authorList>
            <person name="Baruah I.K."/>
            <person name="Bukari Y."/>
            <person name="Amoako-Attah I."/>
            <person name="Meinhardt L.W."/>
            <person name="Bailey B.A."/>
            <person name="Cohen S.P."/>
        </authorList>
    </citation>
    <scope>NUCLEOTIDE SEQUENCE [LARGE SCALE GENOMIC DNA]</scope>
    <source>
        <strain evidence="2 3">GH-12</strain>
    </source>
</reference>
<accession>A0AAW0DIN7</accession>
<dbReference type="InterPro" id="IPR038305">
    <property type="entry name" value="HeLo_sf"/>
</dbReference>
<dbReference type="PANTHER" id="PTHR37542">
    <property type="entry name" value="HELO DOMAIN-CONTAINING PROTEIN-RELATED"/>
    <property type="match status" value="1"/>
</dbReference>
<organism evidence="2 3">
    <name type="scientific">Paramarasmius palmivorus</name>
    <dbReference type="NCBI Taxonomy" id="297713"/>
    <lineage>
        <taxon>Eukaryota</taxon>
        <taxon>Fungi</taxon>
        <taxon>Dikarya</taxon>
        <taxon>Basidiomycota</taxon>
        <taxon>Agaricomycotina</taxon>
        <taxon>Agaricomycetes</taxon>
        <taxon>Agaricomycetidae</taxon>
        <taxon>Agaricales</taxon>
        <taxon>Marasmiineae</taxon>
        <taxon>Marasmiaceae</taxon>
        <taxon>Paramarasmius</taxon>
    </lineage>
</organism>
<feature type="domain" description="Prion-inhibition and propagation HeLo" evidence="1">
    <location>
        <begin position="5"/>
        <end position="208"/>
    </location>
</feature>
<dbReference type="PANTHER" id="PTHR37542:SF3">
    <property type="entry name" value="PRION-INHIBITION AND PROPAGATION HELO DOMAIN-CONTAINING PROTEIN"/>
    <property type="match status" value="1"/>
</dbReference>
<sequence>MDATGLAIELFRLVIKTYEIFQKAIDFPESSSAIVLRLDVELTRLQLWGKHSGANRGVLVPDLAPFEPLIDRILTRLTSLLQDSAKLKEKYGLSPANELEAGVKRPTTRSKSFDQVKGALRAIVKTRGSTSSGEQESNSKPVVTALDRVRWAISSEAKFEQLVEDIRGYTNNLNELLRESQRAPLYQDWHRAEMQIVGAVDDTSSLQLMQEMAEGDISCQDMLTMALRKAIAINDSSSGRKGSVQILAKQDFDLPPDFRQLSRCIAMYHPRSPSSFPITQQPSYVLVEKKHYDDHISSEDRATLLSRLHRLITLLNTATPDERGLLPTCLGYWSEPDDNCWCLAYRCPFLPNCTLPPQKIAGRLISAQPVSLLKLLQSSSFKPALELRIKLATTLASVLSRLYGGQWLHKGIRSHNIVFPRSPSDAYDISAPLITGFEYSRQYSETVSIDIISQDFSQAVYRHPDYQGDVEARRSRYRMAYDVYSFGLLLAEIAWWVPMEKTYQDVMKKRSNMGSGFYAQHARGFMEEIIRRVGKELAFRVGTPYQKVVEWCLMQGQVNTPDKELVVDFYNNVVVPLEEVSKTFQ</sequence>